<evidence type="ECO:0000256" key="2">
    <source>
        <dbReference type="ARBA" id="ARBA00022761"/>
    </source>
</evidence>
<dbReference type="SMART" id="SM00638">
    <property type="entry name" value="LPD_N"/>
    <property type="match status" value="1"/>
</dbReference>
<evidence type="ECO:0000259" key="7">
    <source>
        <dbReference type="PROSITE" id="PS51211"/>
    </source>
</evidence>
<dbReference type="SUPFAM" id="SSF48431">
    <property type="entry name" value="Lipovitellin-phosvitin complex, superhelical domain"/>
    <property type="match status" value="1"/>
</dbReference>
<dbReference type="PROSITE" id="PS51211">
    <property type="entry name" value="VITELLOGENIN"/>
    <property type="match status" value="1"/>
</dbReference>
<dbReference type="KEGG" id="hazt:125178934"/>
<name>A0A979FTT7_HYAAZ</name>
<dbReference type="PANTHER" id="PTHR23345:SF15">
    <property type="entry name" value="VITELLOGENIN 1-RELATED"/>
    <property type="match status" value="1"/>
</dbReference>
<keyword evidence="4" id="KW-0325">Glycoprotein</keyword>
<evidence type="ECO:0000256" key="5">
    <source>
        <dbReference type="PROSITE-ProRule" id="PRU00557"/>
    </source>
</evidence>
<keyword evidence="3" id="KW-1015">Disulfide bond</keyword>
<dbReference type="InterPro" id="IPR015816">
    <property type="entry name" value="Vitellinogen_b-sht_N"/>
</dbReference>
<dbReference type="GeneID" id="125178934"/>
<dbReference type="SUPFAM" id="SSF56968">
    <property type="entry name" value="Lipovitellin-phosvitin complex, beta-sheet shell regions"/>
    <property type="match status" value="2"/>
</dbReference>
<dbReference type="InterPro" id="IPR011030">
    <property type="entry name" value="Lipovitellin_superhlx_dom"/>
</dbReference>
<sequence>MKLVFGVLLLVAAAAAGPLQTSPSRECRRRCAHSEVAKLSYIPGMTYEYELHSEFSVRMTNVSQEAELEWSATVALHVESPCEVVIEIKEPIVQGKPSGSLDEQLTRYPLRAVMLDGVFEEICVDQDDPKVAVNIKKGILSMLQNSLPSNSSLNDGIKASEMDVIGICPTVYNVKHDGDKVVVKKSKDHRLCSQRYGDGSESPLSAIPLKSVIPMRSSQSECVQEIQGGLFKTVTCRDDNEIAPILGVGKSVAAQQNSKLTLKKTMRTEAVRQIKNARKTSLLYDFTSEPKNASAVSEMELKLKGLCAVIEKGSVTMQTAQMFSDLISAMDDVEEPAIYEVWKNIKSKKYCSQSDDLEAIYLDAIPATENHGAVKVMAENILNKQRLFQYTWRLQTLKRVCSNGVAAVQPLLEDDDLPSFVTLAVGTVVKTYCSTEGRQYDGTCRMDEKLQRLMQTVSQRLTSSCTQASNDRKHEKTAVILLKTVGNMKNISDVLRPTVKECFSDSKVPLRVRLQAAEVLKNTKLSREDIEEMLGIATDKSEKTELRIFAYKTAVLSASKTELGHLITKITSQEYNDQARAYILSDLTNLQLTEAPYKIDVKERLASFNISQNYPSNLVNSSHSFDFSKFTRSGSFGLEYLQDAIFDQQEKTLRQWRSNLTFDIFDEIVNVGEWGFRLENVPALLESILNSENGIGNTALGRMLKMYIPKQGESSRGKLDFFLKILGQERLFVSLASDEDYASDILARLYMIIGEIYNEIITQKQIHSFQAFQSRCNLEISTVQGIPILFSRDLSVVGSTNSKASLIELGSSFQYAPVVSIVANYFIGYKFGPALGLKLNTTIHSSSDVIVSAKVNLPSSLSFKLNFPQDNAEAFRFENRGYLMTKLPYERERALPPSTLNDPRIKAENVCYSSVAGLKMCSDYNVADLWAKTDYPLVAPSYIRTTIKKENPSIEGFEVSLTEKSESDGYSMKIEIPGSENPTKMAAEIGFSEQQDRKVLKLKSRVEENVHSLEMVITSKNQGIKLRQLEIYFGVGSSPPEKVLTGKCSRSDEGKLEVALKTMGALRSVILTWGLFAL</sequence>
<dbReference type="OMA" id="NAENDCN"/>
<dbReference type="Proteomes" id="UP000694843">
    <property type="component" value="Unplaced"/>
</dbReference>
<evidence type="ECO:0000256" key="1">
    <source>
        <dbReference type="ARBA" id="ARBA00022729"/>
    </source>
</evidence>
<dbReference type="InterPro" id="IPR015255">
    <property type="entry name" value="Vitellinogen_open_b-sht"/>
</dbReference>
<evidence type="ECO:0000256" key="4">
    <source>
        <dbReference type="ARBA" id="ARBA00023180"/>
    </source>
</evidence>
<dbReference type="OrthoDB" id="6374144at2759"/>
<dbReference type="Pfam" id="PF01347">
    <property type="entry name" value="Vitellogenin_N"/>
    <property type="match status" value="1"/>
</dbReference>
<evidence type="ECO:0000256" key="6">
    <source>
        <dbReference type="SAM" id="SignalP"/>
    </source>
</evidence>
<dbReference type="GO" id="GO:0005319">
    <property type="term" value="F:lipid transporter activity"/>
    <property type="evidence" value="ECO:0007669"/>
    <property type="project" value="InterPro"/>
</dbReference>
<dbReference type="SMART" id="SM01169">
    <property type="entry name" value="DUF1943"/>
    <property type="match status" value="1"/>
</dbReference>
<dbReference type="InterPro" id="IPR050733">
    <property type="entry name" value="Vitellogenin/Apolipophorin"/>
</dbReference>
<proteinExistence type="predicted"/>
<dbReference type="InterPro" id="IPR001747">
    <property type="entry name" value="Vitellogenin_N"/>
</dbReference>
<gene>
    <name evidence="9" type="primary">LOC125178934</name>
</gene>
<organism evidence="8 9">
    <name type="scientific">Hyalella azteca</name>
    <name type="common">Amphipod</name>
    <dbReference type="NCBI Taxonomy" id="294128"/>
    <lineage>
        <taxon>Eukaryota</taxon>
        <taxon>Metazoa</taxon>
        <taxon>Ecdysozoa</taxon>
        <taxon>Arthropoda</taxon>
        <taxon>Crustacea</taxon>
        <taxon>Multicrustacea</taxon>
        <taxon>Malacostraca</taxon>
        <taxon>Eumalacostraca</taxon>
        <taxon>Peracarida</taxon>
        <taxon>Amphipoda</taxon>
        <taxon>Senticaudata</taxon>
        <taxon>Talitrida</taxon>
        <taxon>Talitroidea</taxon>
        <taxon>Hyalellidae</taxon>
        <taxon>Hyalella</taxon>
    </lineage>
</organism>
<dbReference type="Gene3D" id="2.30.230.10">
    <property type="entry name" value="Lipovitellin, beta-sheet shell regions, chain A"/>
    <property type="match status" value="1"/>
</dbReference>
<feature type="signal peptide" evidence="6">
    <location>
        <begin position="1"/>
        <end position="16"/>
    </location>
</feature>
<accession>A0A979FTT7</accession>
<feature type="domain" description="Vitellogenin" evidence="7">
    <location>
        <begin position="41"/>
        <end position="656"/>
    </location>
</feature>
<dbReference type="AlphaFoldDB" id="A0A979FTT7"/>
<keyword evidence="2" id="KW-0758">Storage protein</keyword>
<evidence type="ECO:0000313" key="8">
    <source>
        <dbReference type="Proteomes" id="UP000694843"/>
    </source>
</evidence>
<feature type="chain" id="PRO_5036994993" evidence="6">
    <location>
        <begin position="17"/>
        <end position="1078"/>
    </location>
</feature>
<dbReference type="Gene3D" id="1.25.10.20">
    <property type="entry name" value="Vitellinogen, superhelical"/>
    <property type="match status" value="1"/>
</dbReference>
<evidence type="ECO:0000256" key="3">
    <source>
        <dbReference type="ARBA" id="ARBA00023157"/>
    </source>
</evidence>
<protein>
    <submittedName>
        <fullName evidence="9">Vitellogenin-like</fullName>
    </submittedName>
</protein>
<dbReference type="Pfam" id="PF09172">
    <property type="entry name" value="Vit_open_b-sht"/>
    <property type="match status" value="1"/>
</dbReference>
<dbReference type="PANTHER" id="PTHR23345">
    <property type="entry name" value="VITELLOGENIN-RELATED"/>
    <property type="match status" value="1"/>
</dbReference>
<dbReference type="RefSeq" id="XP_047739792.1">
    <property type="nucleotide sequence ID" value="XM_047883836.1"/>
</dbReference>
<reference evidence="9" key="1">
    <citation type="submission" date="2025-08" db="UniProtKB">
        <authorList>
            <consortium name="RefSeq"/>
        </authorList>
    </citation>
    <scope>IDENTIFICATION</scope>
    <source>
        <tissue evidence="9">Whole organism</tissue>
    </source>
</reference>
<comment type="caution">
    <text evidence="5">Lacks conserved residue(s) required for the propagation of feature annotation.</text>
</comment>
<dbReference type="InterPro" id="IPR015819">
    <property type="entry name" value="Lipid_transp_b-sht_shell"/>
</dbReference>
<keyword evidence="1 6" id="KW-0732">Signal</keyword>
<keyword evidence="8" id="KW-1185">Reference proteome</keyword>
<evidence type="ECO:0000313" key="9">
    <source>
        <dbReference type="RefSeq" id="XP_047739792.1"/>
    </source>
</evidence>
<dbReference type="GO" id="GO:0045735">
    <property type="term" value="F:nutrient reservoir activity"/>
    <property type="evidence" value="ECO:0007669"/>
    <property type="project" value="UniProtKB-KW"/>
</dbReference>